<comment type="caution">
    <text evidence="9">The sequence shown here is derived from an EMBL/GenBank/DDBJ whole genome shotgun (WGS) entry which is preliminary data.</text>
</comment>
<evidence type="ECO:0000256" key="2">
    <source>
        <dbReference type="ARBA" id="ARBA00002681"/>
    </source>
</evidence>
<dbReference type="EC" id="3.1.1.31" evidence="5 7"/>
<evidence type="ECO:0000256" key="4">
    <source>
        <dbReference type="ARBA" id="ARBA00010662"/>
    </source>
</evidence>
<dbReference type="UniPathway" id="UPA00115">
    <property type="reaction ID" value="UER00409"/>
</dbReference>
<dbReference type="InterPro" id="IPR037171">
    <property type="entry name" value="NagB/RpiA_transferase-like"/>
</dbReference>
<evidence type="ECO:0000256" key="3">
    <source>
        <dbReference type="ARBA" id="ARBA00004961"/>
    </source>
</evidence>
<dbReference type="Proteomes" id="UP000252530">
    <property type="component" value="Unassembled WGS sequence"/>
</dbReference>
<comment type="catalytic activity">
    <reaction evidence="1 7">
        <text>6-phospho-D-glucono-1,5-lactone + H2O = 6-phospho-D-gluconate + H(+)</text>
        <dbReference type="Rhea" id="RHEA:12556"/>
        <dbReference type="ChEBI" id="CHEBI:15377"/>
        <dbReference type="ChEBI" id="CHEBI:15378"/>
        <dbReference type="ChEBI" id="CHEBI:57955"/>
        <dbReference type="ChEBI" id="CHEBI:58759"/>
        <dbReference type="EC" id="3.1.1.31"/>
    </reaction>
</comment>
<dbReference type="GO" id="GO:0005975">
    <property type="term" value="P:carbohydrate metabolic process"/>
    <property type="evidence" value="ECO:0007669"/>
    <property type="project" value="UniProtKB-UniRule"/>
</dbReference>
<comment type="function">
    <text evidence="2 7">Hydrolysis of 6-phosphogluconolactone to 6-phosphogluconate.</text>
</comment>
<gene>
    <name evidence="7 9" type="primary">pgl</name>
    <name evidence="9" type="ORF">CRD60_04450</name>
</gene>
<keyword evidence="10" id="KW-1185">Reference proteome</keyword>
<dbReference type="NCBIfam" id="TIGR01198">
    <property type="entry name" value="pgl"/>
    <property type="match status" value="1"/>
</dbReference>
<dbReference type="PANTHER" id="PTHR11054">
    <property type="entry name" value="6-PHOSPHOGLUCONOLACTONASE"/>
    <property type="match status" value="1"/>
</dbReference>
<evidence type="ECO:0000256" key="5">
    <source>
        <dbReference type="ARBA" id="ARBA00013198"/>
    </source>
</evidence>
<dbReference type="RefSeq" id="WP_113860091.1">
    <property type="nucleotide sequence ID" value="NZ_PDCG01000003.1"/>
</dbReference>
<dbReference type="CDD" id="cd01400">
    <property type="entry name" value="6PGL"/>
    <property type="match status" value="1"/>
</dbReference>
<accession>A0A366K9C3</accession>
<dbReference type="Pfam" id="PF01182">
    <property type="entry name" value="Glucosamine_iso"/>
    <property type="match status" value="1"/>
</dbReference>
<reference evidence="9 10" key="1">
    <citation type="submission" date="2017-10" db="EMBL/GenBank/DDBJ databases">
        <title>Bifidobacterium xylocopum sp. nov. and Bifidobacterium aemilianum sp. nov., from the carpenter bee (Xylocopa violacea) digestive tract.</title>
        <authorList>
            <person name="Alberoni D."/>
            <person name="Baffoni L."/>
            <person name="Di Gioia D."/>
            <person name="Gaggia F."/>
            <person name="Biavati B."/>
        </authorList>
    </citation>
    <scope>NUCLEOTIDE SEQUENCE [LARGE SCALE GENOMIC DNA]</scope>
    <source>
        <strain evidence="9 10">XV10</strain>
    </source>
</reference>
<dbReference type="GO" id="GO:0006098">
    <property type="term" value="P:pentose-phosphate shunt"/>
    <property type="evidence" value="ECO:0007669"/>
    <property type="project" value="UniProtKB-UniPathway"/>
</dbReference>
<keyword evidence="7" id="KW-0378">Hydrolase</keyword>
<evidence type="ECO:0000256" key="1">
    <source>
        <dbReference type="ARBA" id="ARBA00000832"/>
    </source>
</evidence>
<name>A0A366K9C3_9BIFI</name>
<protein>
    <recommendedName>
        <fullName evidence="6 7">6-phosphogluconolactonase</fullName>
        <shortName evidence="7">6PGL</shortName>
        <ecNumber evidence="5 7">3.1.1.31</ecNumber>
    </recommendedName>
</protein>
<evidence type="ECO:0000256" key="7">
    <source>
        <dbReference type="RuleBase" id="RU365095"/>
    </source>
</evidence>
<dbReference type="InterPro" id="IPR039104">
    <property type="entry name" value="6PGL"/>
</dbReference>
<proteinExistence type="inferred from homology"/>
<dbReference type="InterPro" id="IPR006148">
    <property type="entry name" value="Glc/Gal-6P_isomerase"/>
</dbReference>
<dbReference type="InterPro" id="IPR005900">
    <property type="entry name" value="6-phosphogluconolactonase_DevB"/>
</dbReference>
<dbReference type="OrthoDB" id="9810967at2"/>
<evidence type="ECO:0000259" key="8">
    <source>
        <dbReference type="Pfam" id="PF01182"/>
    </source>
</evidence>
<evidence type="ECO:0000313" key="10">
    <source>
        <dbReference type="Proteomes" id="UP000252530"/>
    </source>
</evidence>
<comment type="similarity">
    <text evidence="4 7">Belongs to the glucosamine/galactosamine-6-phosphate isomerase family. 6-phosphogluconolactonase subfamily.</text>
</comment>
<dbReference type="PANTHER" id="PTHR11054:SF0">
    <property type="entry name" value="6-PHOSPHOGLUCONOLACTONASE"/>
    <property type="match status" value="1"/>
</dbReference>
<comment type="pathway">
    <text evidence="3 7">Carbohydrate degradation; pentose phosphate pathway; D-ribulose 5-phosphate from D-glucose 6-phosphate (oxidative stage): step 2/3.</text>
</comment>
<dbReference type="Gene3D" id="3.40.50.1360">
    <property type="match status" value="1"/>
</dbReference>
<dbReference type="SUPFAM" id="SSF100950">
    <property type="entry name" value="NagB/RpiA/CoA transferase-like"/>
    <property type="match status" value="1"/>
</dbReference>
<dbReference type="AlphaFoldDB" id="A0A366K9C3"/>
<sequence length="272" mass="29578">MTRGQFIVYKDKDTLAQAAAQRIMLTLLEALPAGPQSDTGTLSSNRQNRFDLALTGGSDTIAALQHMASNPLLPSVAWERVHLWWADERFVAAGDEDRNDLQAKRLLLDQLVEQGLLPAPNIHAMPTDQTLATGTAPTANDTEALDAAAKTYEQELVEELGPQPSFDLLILGMGPDGHYASLFPNHPQVRETRRLVVGETDSPKMPPLRLTLTTPVLAHSRRSWFLTAGAGKAQALKEVLAKGQNPAYPASFADAQNQLLWLTTPDTVSLLS</sequence>
<dbReference type="GO" id="GO:0017057">
    <property type="term" value="F:6-phosphogluconolactonase activity"/>
    <property type="evidence" value="ECO:0007669"/>
    <property type="project" value="UniProtKB-UniRule"/>
</dbReference>
<organism evidence="9 10">
    <name type="scientific">Bifidobacterium aemilianum</name>
    <dbReference type="NCBI Taxonomy" id="2493120"/>
    <lineage>
        <taxon>Bacteria</taxon>
        <taxon>Bacillati</taxon>
        <taxon>Actinomycetota</taxon>
        <taxon>Actinomycetes</taxon>
        <taxon>Bifidobacteriales</taxon>
        <taxon>Bifidobacteriaceae</taxon>
        <taxon>Bifidobacterium</taxon>
    </lineage>
</organism>
<evidence type="ECO:0000313" key="9">
    <source>
        <dbReference type="EMBL" id="RBP97842.1"/>
    </source>
</evidence>
<dbReference type="EMBL" id="PDCG01000003">
    <property type="protein sequence ID" value="RBP97842.1"/>
    <property type="molecule type" value="Genomic_DNA"/>
</dbReference>
<evidence type="ECO:0000256" key="6">
    <source>
        <dbReference type="ARBA" id="ARBA00020337"/>
    </source>
</evidence>
<feature type="domain" description="Glucosamine/galactosamine-6-phosphate isomerase" evidence="8">
    <location>
        <begin position="11"/>
        <end position="261"/>
    </location>
</feature>